<dbReference type="PANTHER" id="PTHR43022">
    <property type="entry name" value="PROTEIN SMF"/>
    <property type="match status" value="1"/>
</dbReference>
<dbReference type="PANTHER" id="PTHR43022:SF1">
    <property type="entry name" value="PROTEIN SMF"/>
    <property type="match status" value="1"/>
</dbReference>
<evidence type="ECO:0000259" key="2">
    <source>
        <dbReference type="Pfam" id="PF02481"/>
    </source>
</evidence>
<comment type="caution">
    <text evidence="3">The sequence shown here is derived from an EMBL/GenBank/DDBJ whole genome shotgun (WGS) entry which is preliminary data.</text>
</comment>
<dbReference type="InterPro" id="IPR003488">
    <property type="entry name" value="DprA"/>
</dbReference>
<dbReference type="GO" id="GO:0009294">
    <property type="term" value="P:DNA-mediated transformation"/>
    <property type="evidence" value="ECO:0007669"/>
    <property type="project" value="InterPro"/>
</dbReference>
<keyword evidence="4" id="KW-1185">Reference proteome</keyword>
<proteinExistence type="inferred from homology"/>
<dbReference type="AlphaFoldDB" id="A0A9X3EKW3"/>
<name>A0A9X3EKW3_9BACT</name>
<dbReference type="RefSeq" id="WP_267767824.1">
    <property type="nucleotide sequence ID" value="NZ_JAPNKE010000002.1"/>
</dbReference>
<evidence type="ECO:0000313" key="3">
    <source>
        <dbReference type="EMBL" id="MCY1005917.1"/>
    </source>
</evidence>
<dbReference type="Gene3D" id="3.40.50.450">
    <property type="match status" value="1"/>
</dbReference>
<organism evidence="3 4">
    <name type="scientific">Nannocystis pusilla</name>
    <dbReference type="NCBI Taxonomy" id="889268"/>
    <lineage>
        <taxon>Bacteria</taxon>
        <taxon>Pseudomonadati</taxon>
        <taxon>Myxococcota</taxon>
        <taxon>Polyangia</taxon>
        <taxon>Nannocystales</taxon>
        <taxon>Nannocystaceae</taxon>
        <taxon>Nannocystis</taxon>
    </lineage>
</organism>
<reference evidence="3" key="1">
    <citation type="submission" date="2022-11" db="EMBL/GenBank/DDBJ databases">
        <title>Minimal conservation of predation-associated metabolite biosynthetic gene clusters underscores biosynthetic potential of Myxococcota including descriptions for ten novel species: Archangium lansinium sp. nov., Myxococcus landrumus sp. nov., Nannocystis bai.</title>
        <authorList>
            <person name="Ahearne A."/>
            <person name="Stevens C."/>
            <person name="Phillips K."/>
        </authorList>
    </citation>
    <scope>NUCLEOTIDE SEQUENCE</scope>
    <source>
        <strain evidence="3">Na p29</strain>
    </source>
</reference>
<dbReference type="Pfam" id="PF02481">
    <property type="entry name" value="DNA_processg_A"/>
    <property type="match status" value="1"/>
</dbReference>
<dbReference type="EMBL" id="JAPNKE010000002">
    <property type="protein sequence ID" value="MCY1005917.1"/>
    <property type="molecule type" value="Genomic_DNA"/>
</dbReference>
<evidence type="ECO:0000256" key="1">
    <source>
        <dbReference type="ARBA" id="ARBA00006525"/>
    </source>
</evidence>
<evidence type="ECO:0000313" key="4">
    <source>
        <dbReference type="Proteomes" id="UP001150924"/>
    </source>
</evidence>
<dbReference type="InterPro" id="IPR057666">
    <property type="entry name" value="DrpA_SLOG"/>
</dbReference>
<comment type="similarity">
    <text evidence="1">Belongs to the DprA/Smf family.</text>
</comment>
<accession>A0A9X3EKW3</accession>
<dbReference type="Proteomes" id="UP001150924">
    <property type="component" value="Unassembled WGS sequence"/>
</dbReference>
<sequence>MPLAVLPCGADRPYPSQHVPWYRSIAAAPGSGLLFCHPPGTEPCRQMFASRNAIVVELATAVLVIEAAARSGSHGTGALALKRKRRLAVVLGSPGCADLAARGATGLPCEPDAFAPAFAAWLAGEAPSPRRFPVELAWLEQALAAAGPRGLSLDAVPDPLHRLVDLLAAQRLGLIVESPPGRYRRVG</sequence>
<protein>
    <submittedName>
        <fullName evidence="3">DNA-processing protein DprA</fullName>
    </submittedName>
</protein>
<gene>
    <name evidence="3" type="ORF">OV079_10120</name>
</gene>
<feature type="domain" description="Smf/DprA SLOG" evidence="2">
    <location>
        <begin position="3"/>
        <end position="105"/>
    </location>
</feature>